<dbReference type="GO" id="GO:0005886">
    <property type="term" value="C:plasma membrane"/>
    <property type="evidence" value="ECO:0007669"/>
    <property type="project" value="TreeGrafter"/>
</dbReference>
<proteinExistence type="inferred from homology"/>
<evidence type="ECO:0000313" key="4">
    <source>
        <dbReference type="EMBL" id="MBP0726689.1"/>
    </source>
</evidence>
<organism evidence="4 5">
    <name type="scientific">Gottfriedia endophytica</name>
    <dbReference type="NCBI Taxonomy" id="2820819"/>
    <lineage>
        <taxon>Bacteria</taxon>
        <taxon>Bacillati</taxon>
        <taxon>Bacillota</taxon>
        <taxon>Bacilli</taxon>
        <taxon>Bacillales</taxon>
        <taxon>Bacillaceae</taxon>
        <taxon>Gottfriedia</taxon>
    </lineage>
</organism>
<dbReference type="PANTHER" id="PTHR42709">
    <property type="entry name" value="ALKALINE PHOSPHATASE LIKE PROTEIN"/>
    <property type="match status" value="1"/>
</dbReference>
<keyword evidence="2" id="KW-1133">Transmembrane helix</keyword>
<dbReference type="PANTHER" id="PTHR42709:SF9">
    <property type="entry name" value="ALKALINE PHOSPHATASE LIKE PROTEIN"/>
    <property type="match status" value="1"/>
</dbReference>
<evidence type="ECO:0000256" key="1">
    <source>
        <dbReference type="ARBA" id="ARBA00010792"/>
    </source>
</evidence>
<keyword evidence="2" id="KW-0472">Membrane</keyword>
<evidence type="ECO:0000256" key="2">
    <source>
        <dbReference type="SAM" id="Phobius"/>
    </source>
</evidence>
<keyword evidence="5" id="KW-1185">Reference proteome</keyword>
<dbReference type="EMBL" id="JAGIYQ010000013">
    <property type="protein sequence ID" value="MBP0726689.1"/>
    <property type="molecule type" value="Genomic_DNA"/>
</dbReference>
<evidence type="ECO:0000259" key="3">
    <source>
        <dbReference type="Pfam" id="PF09335"/>
    </source>
</evidence>
<reference evidence="4" key="1">
    <citation type="submission" date="2021-04" db="EMBL/GenBank/DDBJ databases">
        <title>Genome seq and assembly of Bacillus sp.</title>
        <authorList>
            <person name="Chhetri G."/>
        </authorList>
    </citation>
    <scope>NUCLEOTIDE SEQUENCE</scope>
    <source>
        <strain evidence="4">RG28</strain>
    </source>
</reference>
<sequence length="199" mass="22672">MNVETISHYINVYGYIIIFIFLFFGIVGIPAPEESLLFFLGILILHNQLSLILTLIFSILGAFIGMLTAYAFGKILGNSFISKYGKYIGITNQRLEKVKDRYSNNVHKSIILGFYMPGIRQINPYFAGITKIPFLKFVILSLIGAIIWTVPFILGGYYSGKVFNINPKYVPYLGVLFLFIFLISVLINYLKKNSTRIRQ</sequence>
<accession>A0A940NR07</accession>
<feature type="transmembrane region" description="Helical" evidence="2">
    <location>
        <begin position="134"/>
        <end position="157"/>
    </location>
</feature>
<comment type="caution">
    <text evidence="4">The sequence shown here is derived from an EMBL/GenBank/DDBJ whole genome shotgun (WGS) entry which is preliminary data.</text>
</comment>
<protein>
    <submittedName>
        <fullName evidence="4">DedA family protein</fullName>
    </submittedName>
</protein>
<dbReference type="RefSeq" id="WP_209407030.1">
    <property type="nucleotide sequence ID" value="NZ_JAGIYQ010000013.1"/>
</dbReference>
<evidence type="ECO:0000313" key="5">
    <source>
        <dbReference type="Proteomes" id="UP000682134"/>
    </source>
</evidence>
<dbReference type="InterPro" id="IPR051311">
    <property type="entry name" value="DedA_domain"/>
</dbReference>
<comment type="similarity">
    <text evidence="1">Belongs to the DedA family.</text>
</comment>
<name>A0A940NR07_9BACI</name>
<dbReference type="AlphaFoldDB" id="A0A940NR07"/>
<feature type="transmembrane region" description="Helical" evidence="2">
    <location>
        <begin position="12"/>
        <end position="31"/>
    </location>
</feature>
<dbReference type="Pfam" id="PF09335">
    <property type="entry name" value="VTT_dom"/>
    <property type="match status" value="1"/>
</dbReference>
<feature type="domain" description="VTT" evidence="3">
    <location>
        <begin position="32"/>
        <end position="157"/>
    </location>
</feature>
<feature type="transmembrane region" description="Helical" evidence="2">
    <location>
        <begin position="51"/>
        <end position="73"/>
    </location>
</feature>
<dbReference type="InterPro" id="IPR032816">
    <property type="entry name" value="VTT_dom"/>
</dbReference>
<feature type="transmembrane region" description="Helical" evidence="2">
    <location>
        <begin position="169"/>
        <end position="190"/>
    </location>
</feature>
<keyword evidence="2" id="KW-0812">Transmembrane</keyword>
<gene>
    <name evidence="4" type="ORF">J5Y03_16140</name>
</gene>
<dbReference type="Proteomes" id="UP000682134">
    <property type="component" value="Unassembled WGS sequence"/>
</dbReference>